<keyword evidence="2 11" id="KW-0813">Transport</keyword>
<keyword evidence="9 11" id="KW-0472">Membrane</keyword>
<evidence type="ECO:0000259" key="14">
    <source>
        <dbReference type="Pfam" id="PF07715"/>
    </source>
</evidence>
<evidence type="ECO:0000256" key="7">
    <source>
        <dbReference type="ARBA" id="ARBA00023065"/>
    </source>
</evidence>
<dbReference type="InterPro" id="IPR012910">
    <property type="entry name" value="Plug_dom"/>
</dbReference>
<comment type="similarity">
    <text evidence="11 12">Belongs to the TonB-dependent receptor family.</text>
</comment>
<keyword evidence="5 11" id="KW-0812">Transmembrane</keyword>
<dbReference type="InterPro" id="IPR036942">
    <property type="entry name" value="Beta-barrel_TonB_sf"/>
</dbReference>
<evidence type="ECO:0000256" key="10">
    <source>
        <dbReference type="ARBA" id="ARBA00023237"/>
    </source>
</evidence>
<proteinExistence type="inferred from homology"/>
<keyword evidence="15" id="KW-0675">Receptor</keyword>
<evidence type="ECO:0000313" key="15">
    <source>
        <dbReference type="EMBL" id="MEX1665294.1"/>
    </source>
</evidence>
<dbReference type="SUPFAM" id="SSF56935">
    <property type="entry name" value="Porins"/>
    <property type="match status" value="1"/>
</dbReference>
<gene>
    <name evidence="15" type="ORF">AB4875_07320</name>
</gene>
<reference evidence="15 16" key="1">
    <citation type="journal article" date="2011" name="Int. J. Syst. Evol. Microbiol.">
        <title>Zhongshania antarctica gen. nov., sp. nov. and Zhongshania guokunii sp. nov., gammaproteobacteria respectively isolated from coastal attached (fast) ice and surface seawater of the Antarctic.</title>
        <authorList>
            <person name="Li H.J."/>
            <person name="Zhang X.Y."/>
            <person name="Chen C.X."/>
            <person name="Zhang Y.J."/>
            <person name="Gao Z.M."/>
            <person name="Yu Y."/>
            <person name="Chen X.L."/>
            <person name="Chen B."/>
            <person name="Zhang Y.Z."/>
        </authorList>
    </citation>
    <scope>NUCLEOTIDE SEQUENCE [LARGE SCALE GENOMIC DNA]</scope>
    <source>
        <strain evidence="15 16">R06B22</strain>
    </source>
</reference>
<evidence type="ECO:0000256" key="1">
    <source>
        <dbReference type="ARBA" id="ARBA00004571"/>
    </source>
</evidence>
<dbReference type="Proteomes" id="UP001557484">
    <property type="component" value="Unassembled WGS sequence"/>
</dbReference>
<protein>
    <submittedName>
        <fullName evidence="15">TonB-dependent receptor</fullName>
    </submittedName>
</protein>
<comment type="subcellular location">
    <subcellularLocation>
        <location evidence="1 11">Cell outer membrane</location>
        <topology evidence="1 11">Multi-pass membrane protein</topology>
    </subcellularLocation>
</comment>
<dbReference type="EMBL" id="JBFRYB010000001">
    <property type="protein sequence ID" value="MEX1665294.1"/>
    <property type="molecule type" value="Genomic_DNA"/>
</dbReference>
<evidence type="ECO:0000256" key="4">
    <source>
        <dbReference type="ARBA" id="ARBA00022496"/>
    </source>
</evidence>
<evidence type="ECO:0000256" key="6">
    <source>
        <dbReference type="ARBA" id="ARBA00023004"/>
    </source>
</evidence>
<keyword evidence="8 12" id="KW-0798">TonB box</keyword>
<evidence type="ECO:0000256" key="12">
    <source>
        <dbReference type="RuleBase" id="RU003357"/>
    </source>
</evidence>
<evidence type="ECO:0000256" key="2">
    <source>
        <dbReference type="ARBA" id="ARBA00022448"/>
    </source>
</evidence>
<keyword evidence="4" id="KW-0410">Iron transport</keyword>
<keyword evidence="7" id="KW-0406">Ion transport</keyword>
<dbReference type="InterPro" id="IPR000531">
    <property type="entry name" value="Beta-barrel_TonB"/>
</dbReference>
<evidence type="ECO:0000256" key="5">
    <source>
        <dbReference type="ARBA" id="ARBA00022692"/>
    </source>
</evidence>
<dbReference type="PROSITE" id="PS52016">
    <property type="entry name" value="TONB_DEPENDENT_REC_3"/>
    <property type="match status" value="1"/>
</dbReference>
<keyword evidence="16" id="KW-1185">Reference proteome</keyword>
<keyword evidence="10 11" id="KW-0998">Cell outer membrane</keyword>
<dbReference type="InterPro" id="IPR039426">
    <property type="entry name" value="TonB-dep_rcpt-like"/>
</dbReference>
<feature type="domain" description="TonB-dependent receptor-like beta-barrel" evidence="13">
    <location>
        <begin position="231"/>
        <end position="707"/>
    </location>
</feature>
<keyword evidence="3 11" id="KW-1134">Transmembrane beta strand</keyword>
<evidence type="ECO:0000259" key="13">
    <source>
        <dbReference type="Pfam" id="PF00593"/>
    </source>
</evidence>
<evidence type="ECO:0000256" key="9">
    <source>
        <dbReference type="ARBA" id="ARBA00023136"/>
    </source>
</evidence>
<dbReference type="Pfam" id="PF00593">
    <property type="entry name" value="TonB_dep_Rec_b-barrel"/>
    <property type="match status" value="1"/>
</dbReference>
<evidence type="ECO:0000256" key="3">
    <source>
        <dbReference type="ARBA" id="ARBA00022452"/>
    </source>
</evidence>
<sequence>MRLEEVVVTAQKRSENVRDVPMSLAVMSGDDMRDAGIKSFNDMARFMPNISLNDSSSSLYVRGIGSPELNPVGEQAIAFILDGVYLPRGDYLKPGFMDLERIEVLKGPQGTLFGRNASGGVINITNGQPSDEWIGSVTLTGGERNIQEGEVMISGPLSDDFSFRFAAKRRTEDGSTYSVTDNETLGDRDLEQTRLILRYNPESNFDITLGATKFGYRIETWLGNEYHEYPTDLGLVVGTLDPKLETTLDRRTSAPNDSQFDGNGYMIPLTINIDVGDSTITSITSIAELEDNQGGDIDNTAADIAALPIHMKNSQFSQELRFTSAPGDFEYIAGLYYFTAQQDTELSLPLYLGANTVFTYLGDTLLGDSLPIVGDILGLISPLVPTGSSGDEVDSLVELNDISTTSAAIFGQAKWQMLDELALIVGARYSRDVKDGFYGAYSTGPAPIFPLLTGVDFEVEAKVVDKDFSPKVSLSWEPFDEATFYATYAQGFRAGSFNNGATFPDKVLFDAESSDTYELGVKTELLGGAARLNVGLFQTIYQDYQISTFIGLGYITSNAEEVESRGVEADGTLMLLPGLILNGNVGYNDAKFIKHTNGGCPTKSVSQDPGALLGSATNSNEVCDLSGRDLHRAPKWNGSIRLDYVFEPFNWGVDLFAGVDATFKGDELFDSDLDPLDSQEAHWLYNARIGIKSQLDTWRVEVHGKNLSDELIKLWSGDAILASGGHFASTNNPRYFFATVSYRY</sequence>
<accession>A0ABV3TVP7</accession>
<keyword evidence="6" id="KW-0408">Iron</keyword>
<name>A0ABV3TVP7_9GAMM</name>
<evidence type="ECO:0000256" key="8">
    <source>
        <dbReference type="ARBA" id="ARBA00023077"/>
    </source>
</evidence>
<dbReference type="PANTHER" id="PTHR32552">
    <property type="entry name" value="FERRICHROME IRON RECEPTOR-RELATED"/>
    <property type="match status" value="1"/>
</dbReference>
<organism evidence="15 16">
    <name type="scientific">Zhongshania arctica</name>
    <dbReference type="NCBI Taxonomy" id="3238302"/>
    <lineage>
        <taxon>Bacteria</taxon>
        <taxon>Pseudomonadati</taxon>
        <taxon>Pseudomonadota</taxon>
        <taxon>Gammaproteobacteria</taxon>
        <taxon>Cellvibrionales</taxon>
        <taxon>Spongiibacteraceae</taxon>
        <taxon>Zhongshania</taxon>
    </lineage>
</organism>
<feature type="domain" description="TonB-dependent receptor plug" evidence="14">
    <location>
        <begin position="17"/>
        <end position="121"/>
    </location>
</feature>
<evidence type="ECO:0000313" key="16">
    <source>
        <dbReference type="Proteomes" id="UP001557484"/>
    </source>
</evidence>
<dbReference type="Pfam" id="PF07715">
    <property type="entry name" value="Plug"/>
    <property type="match status" value="1"/>
</dbReference>
<dbReference type="RefSeq" id="WP_368375400.1">
    <property type="nucleotide sequence ID" value="NZ_JBFRYB010000001.1"/>
</dbReference>
<comment type="caution">
    <text evidence="15">The sequence shown here is derived from an EMBL/GenBank/DDBJ whole genome shotgun (WGS) entry which is preliminary data.</text>
</comment>
<dbReference type="PANTHER" id="PTHR32552:SF81">
    <property type="entry name" value="TONB-DEPENDENT OUTER MEMBRANE RECEPTOR"/>
    <property type="match status" value="1"/>
</dbReference>
<dbReference type="Gene3D" id="2.40.170.20">
    <property type="entry name" value="TonB-dependent receptor, beta-barrel domain"/>
    <property type="match status" value="1"/>
</dbReference>
<evidence type="ECO:0000256" key="11">
    <source>
        <dbReference type="PROSITE-ProRule" id="PRU01360"/>
    </source>
</evidence>